<sequence>MAKSSLCCVTRSMKEPSRMISCMFPAPSRNTTTLQVFMPAFHQRGTALADPSGLVLEKMQIANTIST</sequence>
<dbReference type="EMBL" id="CAJGYO010000087">
    <property type="protein sequence ID" value="CAD6340895.1"/>
    <property type="molecule type" value="Genomic_DNA"/>
</dbReference>
<evidence type="ECO:0000313" key="1">
    <source>
        <dbReference type="EMBL" id="CAD6340895.1"/>
    </source>
</evidence>
<dbReference type="AlphaFoldDB" id="A0A811SFE1"/>
<evidence type="ECO:0000313" key="2">
    <source>
        <dbReference type="Proteomes" id="UP000604825"/>
    </source>
</evidence>
<comment type="caution">
    <text evidence="1">The sequence shown here is derived from an EMBL/GenBank/DDBJ whole genome shotgun (WGS) entry which is preliminary data.</text>
</comment>
<gene>
    <name evidence="1" type="ORF">NCGR_LOCUS64993</name>
</gene>
<accession>A0A811SFE1</accession>
<keyword evidence="2" id="KW-1185">Reference proteome</keyword>
<name>A0A811SFE1_9POAL</name>
<dbReference type="Proteomes" id="UP000604825">
    <property type="component" value="Unassembled WGS sequence"/>
</dbReference>
<proteinExistence type="predicted"/>
<reference evidence="1" key="1">
    <citation type="submission" date="2020-10" db="EMBL/GenBank/DDBJ databases">
        <authorList>
            <person name="Han B."/>
            <person name="Lu T."/>
            <person name="Zhao Q."/>
            <person name="Huang X."/>
            <person name="Zhao Y."/>
        </authorList>
    </citation>
    <scope>NUCLEOTIDE SEQUENCE</scope>
</reference>
<organism evidence="1 2">
    <name type="scientific">Miscanthus lutarioriparius</name>
    <dbReference type="NCBI Taxonomy" id="422564"/>
    <lineage>
        <taxon>Eukaryota</taxon>
        <taxon>Viridiplantae</taxon>
        <taxon>Streptophyta</taxon>
        <taxon>Embryophyta</taxon>
        <taxon>Tracheophyta</taxon>
        <taxon>Spermatophyta</taxon>
        <taxon>Magnoliopsida</taxon>
        <taxon>Liliopsida</taxon>
        <taxon>Poales</taxon>
        <taxon>Poaceae</taxon>
        <taxon>PACMAD clade</taxon>
        <taxon>Panicoideae</taxon>
        <taxon>Andropogonodae</taxon>
        <taxon>Andropogoneae</taxon>
        <taxon>Saccharinae</taxon>
        <taxon>Miscanthus</taxon>
    </lineage>
</organism>
<protein>
    <submittedName>
        <fullName evidence="1">Uncharacterized protein</fullName>
    </submittedName>
</protein>